<dbReference type="InterPro" id="IPR019826">
    <property type="entry name" value="Carboxylesterase_B_AS"/>
</dbReference>
<evidence type="ECO:0000313" key="6">
    <source>
        <dbReference type="EMBL" id="XCC58052.1"/>
    </source>
</evidence>
<evidence type="ECO:0000256" key="1">
    <source>
        <dbReference type="ARBA" id="ARBA00005964"/>
    </source>
</evidence>
<dbReference type="PROSITE" id="PS00122">
    <property type="entry name" value="CARBOXYLESTERASE_B_1"/>
    <property type="match status" value="1"/>
</dbReference>
<evidence type="ECO:0000259" key="5">
    <source>
        <dbReference type="Pfam" id="PF00135"/>
    </source>
</evidence>
<reference evidence="6" key="1">
    <citation type="submission" date="2022-06" db="EMBL/GenBank/DDBJ databases">
        <title>New Polynucleobacter species.</title>
        <authorList>
            <person name="Hahn M.W."/>
        </authorList>
    </citation>
    <scope>NUCLEOTIDE SEQUENCE</scope>
    <source>
        <strain evidence="6">UK-FUSCHL-C3</strain>
    </source>
</reference>
<gene>
    <name evidence="6" type="ORF">NKE59_01820</name>
</gene>
<dbReference type="SUPFAM" id="SSF53474">
    <property type="entry name" value="alpha/beta-Hydrolases"/>
    <property type="match status" value="1"/>
</dbReference>
<dbReference type="InterPro" id="IPR000997">
    <property type="entry name" value="Cholinesterase"/>
</dbReference>
<comment type="similarity">
    <text evidence="1 4">Belongs to the type-B carboxylesterase/lipase family.</text>
</comment>
<feature type="active site" description="Acyl-ester intermediate" evidence="3">
    <location>
        <position position="230"/>
    </location>
</feature>
<dbReference type="EMBL" id="CP099959">
    <property type="protein sequence ID" value="XCC58052.1"/>
    <property type="molecule type" value="Genomic_DNA"/>
</dbReference>
<feature type="active site" description="Charge relay system" evidence="3">
    <location>
        <position position="451"/>
    </location>
</feature>
<sequence>MNDLNKNNRKRNVLVTSHVFGLMVALHCPSVISGSNLSANLECTTDVIISKAGPICGKTVMTDTGKQSQAFLGIPYAESTEKEERWQSPVPKTSWPDVYRAFEFGSICPQSRDPKFDVAQSEDCLSLNVWTPEGVDSKSKKRAVMVFIHGGSFNRGAGSYPLYDGSYLAANRDVIVVNFNYRLGALGFLATDEVSGNFGFMDQQLALGWVRDNISNFGGDPDKVTIFGESAGAMSIGLHILSAPKSIPLFRAGLMQSNLIALPYPRLEQAKDVGNIFKWSLKCSDIECLRKADTQDLLTAQNNFAASLPEIFSSSEFIIPFGPVIDGVLLTEQPIHVALSKKRNKPILLGTNKNEGILFAGSYKTTTQYVSNIASLFGLNFEKIIKIYPPQHESLNTISMAKVFNNAFFKCGSRNVGLSQNGLTYLYSYDFSAPIQLWAPTIYKREGYVLHGAELPFVFHTAEKINYQFTPIENKVSNEIMDYWTNFVKYLNPNGLEKSPLTLTHWPAFEVPDKKYMVFNTLNSIQSDPNAEACEFWDSIGYNFSNPWMRAKE</sequence>
<dbReference type="AlphaFoldDB" id="A0AAU8A4C3"/>
<evidence type="ECO:0000256" key="3">
    <source>
        <dbReference type="PIRSR" id="PIRSR600997-1"/>
    </source>
</evidence>
<feature type="domain" description="Carboxylesterase type B" evidence="5">
    <location>
        <begin position="50"/>
        <end position="537"/>
    </location>
</feature>
<organism evidence="6">
    <name type="scientific">Polynucleobacter sp. UK-FUSCHL-C3</name>
    <dbReference type="NCBI Taxonomy" id="2955208"/>
    <lineage>
        <taxon>Bacteria</taxon>
        <taxon>Pseudomonadati</taxon>
        <taxon>Pseudomonadota</taxon>
        <taxon>Betaproteobacteria</taxon>
        <taxon>Burkholderiales</taxon>
        <taxon>Burkholderiaceae</taxon>
        <taxon>Polynucleobacter</taxon>
    </lineage>
</organism>
<evidence type="ECO:0000256" key="4">
    <source>
        <dbReference type="RuleBase" id="RU361235"/>
    </source>
</evidence>
<dbReference type="EC" id="3.1.1.-" evidence="4"/>
<dbReference type="PRINTS" id="PR00878">
    <property type="entry name" value="CHOLNESTRASE"/>
</dbReference>
<dbReference type="Gene3D" id="3.40.50.1820">
    <property type="entry name" value="alpha/beta hydrolase"/>
    <property type="match status" value="1"/>
</dbReference>
<accession>A0AAU8A4C3</accession>
<dbReference type="GO" id="GO:0004104">
    <property type="term" value="F:cholinesterase activity"/>
    <property type="evidence" value="ECO:0007669"/>
    <property type="project" value="InterPro"/>
</dbReference>
<protein>
    <recommendedName>
        <fullName evidence="4">Carboxylic ester hydrolase</fullName>
        <ecNumber evidence="4">3.1.1.-</ecNumber>
    </recommendedName>
</protein>
<dbReference type="InterPro" id="IPR029058">
    <property type="entry name" value="AB_hydrolase_fold"/>
</dbReference>
<keyword evidence="2 4" id="KW-0378">Hydrolase</keyword>
<dbReference type="PANTHER" id="PTHR45570:SF2">
    <property type="entry name" value="ACETYLCHOLINESTERASE 1-LIKE"/>
    <property type="match status" value="1"/>
</dbReference>
<dbReference type="Pfam" id="PF00135">
    <property type="entry name" value="COesterase"/>
    <property type="match status" value="1"/>
</dbReference>
<dbReference type="PANTHER" id="PTHR45570">
    <property type="entry name" value="CARBOXYLIC ESTER HYDROLASE"/>
    <property type="match status" value="1"/>
</dbReference>
<dbReference type="RefSeq" id="WP_353439200.1">
    <property type="nucleotide sequence ID" value="NZ_CP099959.1"/>
</dbReference>
<proteinExistence type="inferred from homology"/>
<name>A0AAU8A4C3_9BURK</name>
<evidence type="ECO:0000256" key="2">
    <source>
        <dbReference type="ARBA" id="ARBA00022801"/>
    </source>
</evidence>
<feature type="active site" description="Charge relay system" evidence="3">
    <location>
        <position position="355"/>
    </location>
</feature>
<dbReference type="InterPro" id="IPR002018">
    <property type="entry name" value="CarbesteraseB"/>
</dbReference>